<dbReference type="Proteomes" id="UP001501302">
    <property type="component" value="Unassembled WGS sequence"/>
</dbReference>
<sequence length="98" mass="11805">MEPKDLIPIQLLCKRYNVPVSFINTLQEFKLIELIFEKDAFYIHTTQIKAVEKMMRLHYDLDINFEGMDVIFNLLKKVELLHEDIIALHNRLKRFELD</sequence>
<keyword evidence="2" id="KW-1185">Reference proteome</keyword>
<evidence type="ECO:0000313" key="2">
    <source>
        <dbReference type="Proteomes" id="UP001501302"/>
    </source>
</evidence>
<dbReference type="EMBL" id="BAABJJ010000013">
    <property type="protein sequence ID" value="GAA4941012.1"/>
    <property type="molecule type" value="Genomic_DNA"/>
</dbReference>
<evidence type="ECO:0000313" key="1">
    <source>
        <dbReference type="EMBL" id="GAA4941012.1"/>
    </source>
</evidence>
<dbReference type="RefSeq" id="WP_345190850.1">
    <property type="nucleotide sequence ID" value="NZ_BAABJJ010000013.1"/>
</dbReference>
<protein>
    <recommendedName>
        <fullName evidence="3">MerR HTH family regulatory protein</fullName>
    </recommendedName>
</protein>
<organism evidence="1 2">
    <name type="scientific">Algibacter agarivorans</name>
    <dbReference type="NCBI Taxonomy" id="1109741"/>
    <lineage>
        <taxon>Bacteria</taxon>
        <taxon>Pseudomonadati</taxon>
        <taxon>Bacteroidota</taxon>
        <taxon>Flavobacteriia</taxon>
        <taxon>Flavobacteriales</taxon>
        <taxon>Flavobacteriaceae</taxon>
        <taxon>Algibacter</taxon>
    </lineage>
</organism>
<reference evidence="2" key="1">
    <citation type="journal article" date="2019" name="Int. J. Syst. Evol. Microbiol.">
        <title>The Global Catalogue of Microorganisms (GCM) 10K type strain sequencing project: providing services to taxonomists for standard genome sequencing and annotation.</title>
        <authorList>
            <consortium name="The Broad Institute Genomics Platform"/>
            <consortium name="The Broad Institute Genome Sequencing Center for Infectious Disease"/>
            <person name="Wu L."/>
            <person name="Ma J."/>
        </authorList>
    </citation>
    <scope>NUCLEOTIDE SEQUENCE [LARGE SCALE GENOMIC DNA]</scope>
    <source>
        <strain evidence="2">JCM 18285</strain>
    </source>
</reference>
<dbReference type="Gene3D" id="1.10.1660.10">
    <property type="match status" value="1"/>
</dbReference>
<gene>
    <name evidence="1" type="ORF">GCM10023314_12410</name>
</gene>
<name>A0ABP9GF38_9FLAO</name>
<comment type="caution">
    <text evidence="1">The sequence shown here is derived from an EMBL/GenBank/DDBJ whole genome shotgun (WGS) entry which is preliminary data.</text>
</comment>
<dbReference type="Pfam" id="PF13591">
    <property type="entry name" value="MerR_2"/>
    <property type="match status" value="1"/>
</dbReference>
<accession>A0ABP9GF38</accession>
<proteinExistence type="predicted"/>
<evidence type="ECO:0008006" key="3">
    <source>
        <dbReference type="Google" id="ProtNLM"/>
    </source>
</evidence>